<evidence type="ECO:0000256" key="5">
    <source>
        <dbReference type="ARBA" id="ARBA00022737"/>
    </source>
</evidence>
<evidence type="ECO:0000256" key="1">
    <source>
        <dbReference type="ARBA" id="ARBA00004370"/>
    </source>
</evidence>
<dbReference type="Gene3D" id="2.40.160.50">
    <property type="entry name" value="membrane protein fhac: a member of the omp85/tpsb transporter family"/>
    <property type="match status" value="1"/>
</dbReference>
<evidence type="ECO:0000313" key="11">
    <source>
        <dbReference type="Proteomes" id="UP000293300"/>
    </source>
</evidence>
<dbReference type="AlphaFoldDB" id="A0A4Q9Z4U7"/>
<dbReference type="GO" id="GO:0009279">
    <property type="term" value="C:cell outer membrane"/>
    <property type="evidence" value="ECO:0007669"/>
    <property type="project" value="UniProtKB-UniRule"/>
</dbReference>
<evidence type="ECO:0000256" key="3">
    <source>
        <dbReference type="ARBA" id="ARBA00022692"/>
    </source>
</evidence>
<dbReference type="PROSITE" id="PS51779">
    <property type="entry name" value="POTRA"/>
    <property type="match status" value="3"/>
</dbReference>
<reference evidence="10 11" key="1">
    <citation type="submission" date="2019-02" db="EMBL/GenBank/DDBJ databases">
        <title>Flavobacterium sp. RD-2-33 isolated from forest soil.</title>
        <authorList>
            <person name="Chaudhary D.K."/>
        </authorList>
    </citation>
    <scope>NUCLEOTIDE SEQUENCE [LARGE SCALE GENOMIC DNA]</scope>
    <source>
        <strain evidence="10 11">RD-2-33</strain>
    </source>
</reference>
<dbReference type="Proteomes" id="UP000293300">
    <property type="component" value="Unassembled WGS sequence"/>
</dbReference>
<comment type="caution">
    <text evidence="10">The sequence shown here is derived from an EMBL/GenBank/DDBJ whole genome shotgun (WGS) entry which is preliminary data.</text>
</comment>
<dbReference type="EMBL" id="SJPE01000006">
    <property type="protein sequence ID" value="TBX69489.1"/>
    <property type="molecule type" value="Genomic_DNA"/>
</dbReference>
<evidence type="ECO:0000256" key="4">
    <source>
        <dbReference type="ARBA" id="ARBA00022729"/>
    </source>
</evidence>
<feature type="domain" description="POTRA" evidence="9">
    <location>
        <begin position="308"/>
        <end position="393"/>
    </location>
</feature>
<dbReference type="GO" id="GO:0071709">
    <property type="term" value="P:membrane assembly"/>
    <property type="evidence" value="ECO:0007669"/>
    <property type="project" value="InterPro"/>
</dbReference>
<dbReference type="PANTHER" id="PTHR12815">
    <property type="entry name" value="SORTING AND ASSEMBLY MACHINERY SAMM50 PROTEIN FAMILY MEMBER"/>
    <property type="match status" value="1"/>
</dbReference>
<dbReference type="InterPro" id="IPR010827">
    <property type="entry name" value="BamA/TamA_POTRA"/>
</dbReference>
<keyword evidence="3" id="KW-0812">Transmembrane</keyword>
<keyword evidence="5" id="KW-0677">Repeat</keyword>
<evidence type="ECO:0000256" key="6">
    <source>
        <dbReference type="ARBA" id="ARBA00023136"/>
    </source>
</evidence>
<dbReference type="PIRSF" id="PIRSF006076">
    <property type="entry name" value="OM_assembly_OMP85"/>
    <property type="match status" value="1"/>
</dbReference>
<dbReference type="InterPro" id="IPR023707">
    <property type="entry name" value="OM_assembly_BamA"/>
</dbReference>
<evidence type="ECO:0000256" key="8">
    <source>
        <dbReference type="NCBIfam" id="TIGR03303"/>
    </source>
</evidence>
<name>A0A4Q9Z4U7_9FLAO</name>
<dbReference type="Pfam" id="PF07244">
    <property type="entry name" value="POTRA"/>
    <property type="match status" value="4"/>
</dbReference>
<evidence type="ECO:0000256" key="2">
    <source>
        <dbReference type="ARBA" id="ARBA00022452"/>
    </source>
</evidence>
<keyword evidence="6" id="KW-0472">Membrane</keyword>
<evidence type="ECO:0000313" key="10">
    <source>
        <dbReference type="EMBL" id="TBX69489.1"/>
    </source>
</evidence>
<dbReference type="OrthoDB" id="9802086at2"/>
<dbReference type="InterPro" id="IPR039910">
    <property type="entry name" value="D15-like"/>
</dbReference>
<proteinExistence type="predicted"/>
<dbReference type="PANTHER" id="PTHR12815:SF47">
    <property type="entry name" value="TRANSLOCATION AND ASSEMBLY MODULE SUBUNIT TAMA"/>
    <property type="match status" value="1"/>
</dbReference>
<dbReference type="RefSeq" id="WP_131475761.1">
    <property type="nucleotide sequence ID" value="NZ_SJPE01000006.1"/>
</dbReference>
<keyword evidence="4" id="KW-0732">Signal</keyword>
<keyword evidence="2" id="KW-1134">Transmembrane beta strand</keyword>
<sequence>MKPSSAIKKENEDLERQVNKLNKTSVQLNPLKILLSIVLFGSIFQLQAQDRIPFDQGRKYILADVKVNGKISYNQQTVVTFAGLEKGQQITVPGEEISNAIKKLGKLGLFSDIDFYVNKTEGDSIWLDLDIAELPKLKEVKFKGVKKSKTEGLIKDNSLTKGKIVNENLITTTRNYIENKYKKEGYFKTKVYITTVADTTEGNQVNMLVNIDKGDKLKISKISFEGNEKFSDAKLRKAMKNTKQINPIRIFKKSKFIKDKYKEDLNSIIEKYKEKGYRDARIIDDSVALNAKKTKLAINVKVEEGHKYYFGNIKFLGNSVYSDQMLSRILGIKKGDTYNGVLLEKRIADKTKPDADDLTNLYQNNGYLFSNINAVEVKTANDTIDFEIRVTEGPIAYFNNITVVGNDKTNDRVIYRELRTQPGQKYSKEDLVRTIREIGQLGFFDPEAIDPKFKNVDPAAGTVDIEYHVVEKGSSQIELQGGYGGGGFIGTLGLSFNNFSARNLFKKEAYKPLPMGDGQKVALRLQASSYFQTYSLSFSEPWLGGKKPISFSSSISHSKQFLYSGSSSNVDRSKSFNITSLSVGIAKRLTIPDDYFVFSSSVSFQYYDLHNYNTGLFTFGNGASRNLAYTLGISRNNKGVNPIFPTYGSEFSLTAKFTLPYSAFNGIDYGNLKNLPEYKQRYTGTTTTFGIDNVAINNGDFIRTTTINDQSGNPVTGIVHVDDADYLQADTNRGKVDQEKFKWLEYYKIKFKADWYTKIAGPPSKALVLRSLAEFGYLGAYNSSRGTSVTDPDKGVVPFERFFLGGDGLANFSLDGREVIQLRGYPNQSLSRQDGDPIYNKFSLELRYPLTLKAAASIYALTFLEAGASYDSFKNYNPFVLQRSAGFGIRIFMPAFGLLGIDFAHGFDAIPGYTQKNGWETHFIIGQQF</sequence>
<dbReference type="Gene3D" id="3.10.20.310">
    <property type="entry name" value="membrane protein fhac"/>
    <property type="match status" value="5"/>
</dbReference>
<keyword evidence="11" id="KW-1185">Reference proteome</keyword>
<comment type="subcellular location">
    <subcellularLocation>
        <location evidence="1">Membrane</location>
    </subcellularLocation>
</comment>
<evidence type="ECO:0000259" key="9">
    <source>
        <dbReference type="PROSITE" id="PS51779"/>
    </source>
</evidence>
<dbReference type="Pfam" id="PF01103">
    <property type="entry name" value="Omp85"/>
    <property type="match status" value="2"/>
</dbReference>
<protein>
    <recommendedName>
        <fullName evidence="8">Outer membrane protein assembly factor BamA</fullName>
    </recommendedName>
</protein>
<keyword evidence="7" id="KW-0998">Cell outer membrane</keyword>
<accession>A0A4Q9Z4U7</accession>
<feature type="domain" description="POTRA" evidence="9">
    <location>
        <begin position="396"/>
        <end position="472"/>
    </location>
</feature>
<evidence type="ECO:0000256" key="7">
    <source>
        <dbReference type="ARBA" id="ARBA00023237"/>
    </source>
</evidence>
<dbReference type="InterPro" id="IPR034746">
    <property type="entry name" value="POTRA"/>
</dbReference>
<feature type="domain" description="POTRA" evidence="9">
    <location>
        <begin position="217"/>
        <end position="305"/>
    </location>
</feature>
<organism evidence="10 11">
    <name type="scientific">Flavobacterium silvisoli</name>
    <dbReference type="NCBI Taxonomy" id="2529433"/>
    <lineage>
        <taxon>Bacteria</taxon>
        <taxon>Pseudomonadati</taxon>
        <taxon>Bacteroidota</taxon>
        <taxon>Flavobacteriia</taxon>
        <taxon>Flavobacteriales</taxon>
        <taxon>Flavobacteriaceae</taxon>
        <taxon>Flavobacterium</taxon>
    </lineage>
</organism>
<dbReference type="InterPro" id="IPR000184">
    <property type="entry name" value="Bac_surfAg_D15"/>
</dbReference>
<dbReference type="NCBIfam" id="TIGR03303">
    <property type="entry name" value="OM_YaeT"/>
    <property type="match status" value="1"/>
</dbReference>
<gene>
    <name evidence="10" type="primary">bamA</name>
    <name evidence="10" type="ORF">EZL74_06310</name>
</gene>